<evidence type="ECO:0000256" key="1">
    <source>
        <dbReference type="ARBA" id="ARBA00007637"/>
    </source>
</evidence>
<dbReference type="Proteomes" id="UP000607197">
    <property type="component" value="Unassembled WGS sequence"/>
</dbReference>
<feature type="domain" description="NAD-dependent epimerase/dehydratase" evidence="2">
    <location>
        <begin position="9"/>
        <end position="230"/>
    </location>
</feature>
<dbReference type="EMBL" id="BMPG01000002">
    <property type="protein sequence ID" value="GGL59554.1"/>
    <property type="molecule type" value="Genomic_DNA"/>
</dbReference>
<comment type="caution">
    <text evidence="3">The sequence shown here is derived from an EMBL/GenBank/DDBJ whole genome shotgun (WGS) entry which is preliminary data.</text>
</comment>
<dbReference type="Gene3D" id="3.40.50.720">
    <property type="entry name" value="NAD(P)-binding Rossmann-like Domain"/>
    <property type="match status" value="1"/>
</dbReference>
<dbReference type="InterPro" id="IPR001509">
    <property type="entry name" value="Epimerase_deHydtase"/>
</dbReference>
<sequence length="317" mass="34263">MTHTYSVGVTGAAGYIGSRVTRNLLADGHDVVPVDDFSVGTVETVEGTTIETLDVRNTDALAEAFAGVDAVMHLAAVSGVQDCDDDPDEAFDVNVRGTEDVARLCRETGTPLVFPTSMAILGDIVETPITVDHPRDPLNTYGLTKRMSEDDVHALAAHEFPAHVYMKSNIYGHHEIDGETVGKNTVINIFADRAKEGKHLEVHEPGTQARDFIHVKDVARAYSLSLERLVGGDVEPGAETIPLASGEEYSVLALAELVQRVTREELGVEIDIEMVENPRSAETDAADFTVDTSHARDAIGFETEHSVEETVRELVSA</sequence>
<reference evidence="3" key="2">
    <citation type="submission" date="2020-09" db="EMBL/GenBank/DDBJ databases">
        <authorList>
            <person name="Sun Q."/>
            <person name="Ohkuma M."/>
        </authorList>
    </citation>
    <scope>NUCLEOTIDE SEQUENCE</scope>
    <source>
        <strain evidence="3">JCM 19596</strain>
    </source>
</reference>
<dbReference type="AlphaFoldDB" id="A0A830F6K7"/>
<proteinExistence type="inferred from homology"/>
<evidence type="ECO:0000313" key="3">
    <source>
        <dbReference type="EMBL" id="GGL59554.1"/>
    </source>
</evidence>
<dbReference type="InterPro" id="IPR036291">
    <property type="entry name" value="NAD(P)-bd_dom_sf"/>
</dbReference>
<dbReference type="PANTHER" id="PTHR43725:SF53">
    <property type="entry name" value="UDP-ARABINOSE 4-EPIMERASE 1"/>
    <property type="match status" value="1"/>
</dbReference>
<dbReference type="SUPFAM" id="SSF51735">
    <property type="entry name" value="NAD(P)-binding Rossmann-fold domains"/>
    <property type="match status" value="1"/>
</dbReference>
<evidence type="ECO:0000259" key="2">
    <source>
        <dbReference type="Pfam" id="PF01370"/>
    </source>
</evidence>
<reference evidence="3" key="1">
    <citation type="journal article" date="2014" name="Int. J. Syst. Evol. Microbiol.">
        <title>Complete genome sequence of Corynebacterium casei LMG S-19264T (=DSM 44701T), isolated from a smear-ripened cheese.</title>
        <authorList>
            <consortium name="US DOE Joint Genome Institute (JGI-PGF)"/>
            <person name="Walter F."/>
            <person name="Albersmeier A."/>
            <person name="Kalinowski J."/>
            <person name="Ruckert C."/>
        </authorList>
    </citation>
    <scope>NUCLEOTIDE SEQUENCE</scope>
    <source>
        <strain evidence="3">JCM 19596</strain>
    </source>
</reference>
<dbReference type="RefSeq" id="WP_188977962.1">
    <property type="nucleotide sequence ID" value="NZ_BMPG01000002.1"/>
</dbReference>
<name>A0A830F6K7_9EURY</name>
<accession>A0A830F6K7</accession>
<comment type="similarity">
    <text evidence="1">Belongs to the NAD(P)-dependent epimerase/dehydratase family.</text>
</comment>
<organism evidence="3 4">
    <name type="scientific">Halocalculus aciditolerans</name>
    <dbReference type="NCBI Taxonomy" id="1383812"/>
    <lineage>
        <taxon>Archaea</taxon>
        <taxon>Methanobacteriati</taxon>
        <taxon>Methanobacteriota</taxon>
        <taxon>Stenosarchaea group</taxon>
        <taxon>Halobacteria</taxon>
        <taxon>Halobacteriales</taxon>
        <taxon>Halobacteriaceae</taxon>
        <taxon>Halocalculus</taxon>
    </lineage>
</organism>
<gene>
    <name evidence="3" type="ORF">GCM10009039_17220</name>
</gene>
<protein>
    <submittedName>
        <fullName evidence="3">CDP-paratose 2-epimerase</fullName>
    </submittedName>
</protein>
<dbReference type="OrthoDB" id="4907at2157"/>
<dbReference type="PANTHER" id="PTHR43725">
    <property type="entry name" value="UDP-GLUCOSE 4-EPIMERASE"/>
    <property type="match status" value="1"/>
</dbReference>
<keyword evidence="4" id="KW-1185">Reference proteome</keyword>
<evidence type="ECO:0000313" key="4">
    <source>
        <dbReference type="Proteomes" id="UP000607197"/>
    </source>
</evidence>
<dbReference type="Pfam" id="PF01370">
    <property type="entry name" value="Epimerase"/>
    <property type="match status" value="1"/>
</dbReference>